<proteinExistence type="predicted"/>
<keyword evidence="3" id="KW-0547">Nucleotide-binding</keyword>
<gene>
    <name evidence="8" type="ORF">NZNM25_01940</name>
</gene>
<dbReference type="InterPro" id="IPR036097">
    <property type="entry name" value="HisK_dim/P_sf"/>
</dbReference>
<evidence type="ECO:0000313" key="8">
    <source>
        <dbReference type="EMBL" id="GBH33403.1"/>
    </source>
</evidence>
<dbReference type="PANTHER" id="PTHR43065">
    <property type="entry name" value="SENSOR HISTIDINE KINASE"/>
    <property type="match status" value="1"/>
</dbReference>
<name>A0A2S2KNZ1_9ARCH</name>
<evidence type="ECO:0000256" key="6">
    <source>
        <dbReference type="ARBA" id="ARBA00023012"/>
    </source>
</evidence>
<dbReference type="RefSeq" id="WP_109876062.1">
    <property type="nucleotide sequence ID" value="NZ_AP026695.1"/>
</dbReference>
<dbReference type="CDD" id="cd00082">
    <property type="entry name" value="HisKA"/>
    <property type="match status" value="1"/>
</dbReference>
<keyword evidence="4" id="KW-0418">Kinase</keyword>
<dbReference type="GeneID" id="76209526"/>
<dbReference type="Gene3D" id="3.30.565.10">
    <property type="entry name" value="Histidine kinase-like ATPase, C-terminal domain"/>
    <property type="match status" value="1"/>
</dbReference>
<dbReference type="AlphaFoldDB" id="A0A2S2KNZ1"/>
<evidence type="ECO:0000313" key="9">
    <source>
        <dbReference type="Proteomes" id="UP000245829"/>
    </source>
</evidence>
<sequence length="257" mass="28792">MHDNSTILTNILNLDQINTIKELKKIIDLQAKEMIKQKKMVQIGEIASRLSHDLRNPLSVIMVSVENLAMLYGTDNQKQKHYDRICHSIDRIVNQVNNVLNYVKDQPTVLSKTKTSRIILDSMDSILIPNNVKINISKNDYDVVCDREQLSIVINNLVVNAIQAVGVKGSIDIRVGKERNWIVFEIEDSGNGISEENLPYIFKPLFTTKKTGTGFGLVSVKSVVESHGGEITVSNSPTIFKVKIPKTPPGNFSSNYD</sequence>
<dbReference type="GO" id="GO:0000155">
    <property type="term" value="F:phosphorelay sensor kinase activity"/>
    <property type="evidence" value="ECO:0007669"/>
    <property type="project" value="InterPro"/>
</dbReference>
<dbReference type="InterPro" id="IPR004358">
    <property type="entry name" value="Sig_transdc_His_kin-like_C"/>
</dbReference>
<dbReference type="InterPro" id="IPR005467">
    <property type="entry name" value="His_kinase_dom"/>
</dbReference>
<evidence type="ECO:0000259" key="7">
    <source>
        <dbReference type="PROSITE" id="PS50109"/>
    </source>
</evidence>
<keyword evidence="1" id="KW-0597">Phosphoprotein</keyword>
<dbReference type="Proteomes" id="UP000245829">
    <property type="component" value="Unassembled WGS sequence"/>
</dbReference>
<accession>A0A2S2KNZ1</accession>
<dbReference type="InterPro" id="IPR003661">
    <property type="entry name" value="HisK_dim/P_dom"/>
</dbReference>
<evidence type="ECO:0000256" key="2">
    <source>
        <dbReference type="ARBA" id="ARBA00022679"/>
    </source>
</evidence>
<reference evidence="8 9" key="1">
    <citation type="submission" date="2018-05" db="EMBL/GenBank/DDBJ databases">
        <title>genome sequencing of Nitrosopumilus sp. NM25.</title>
        <authorList>
            <person name="Mori K."/>
            <person name="Nakagawa T."/>
        </authorList>
    </citation>
    <scope>NUCLEOTIDE SEQUENCE [LARGE SCALE GENOMIC DNA]</scope>
    <source>
        <strain evidence="8 9">NM25</strain>
    </source>
</reference>
<dbReference type="SUPFAM" id="SSF47384">
    <property type="entry name" value="Homodimeric domain of signal transducing histidine kinase"/>
    <property type="match status" value="1"/>
</dbReference>
<feature type="domain" description="Histidine kinase" evidence="7">
    <location>
        <begin position="49"/>
        <end position="248"/>
    </location>
</feature>
<dbReference type="SUPFAM" id="SSF55874">
    <property type="entry name" value="ATPase domain of HSP90 chaperone/DNA topoisomerase II/histidine kinase"/>
    <property type="match status" value="1"/>
</dbReference>
<dbReference type="EMBL" id="BGKI01000001">
    <property type="protein sequence ID" value="GBH33403.1"/>
    <property type="molecule type" value="Genomic_DNA"/>
</dbReference>
<keyword evidence="9" id="KW-1185">Reference proteome</keyword>
<keyword evidence="5" id="KW-0067">ATP-binding</keyword>
<dbReference type="SMART" id="SM00388">
    <property type="entry name" value="HisKA"/>
    <property type="match status" value="1"/>
</dbReference>
<dbReference type="SMART" id="SM00387">
    <property type="entry name" value="HATPase_c"/>
    <property type="match status" value="1"/>
</dbReference>
<dbReference type="PANTHER" id="PTHR43065:SF10">
    <property type="entry name" value="PEROXIDE STRESS-ACTIVATED HISTIDINE KINASE MAK3"/>
    <property type="match status" value="1"/>
</dbReference>
<comment type="caution">
    <text evidence="8">The sequence shown here is derived from an EMBL/GenBank/DDBJ whole genome shotgun (WGS) entry which is preliminary data.</text>
</comment>
<dbReference type="InterPro" id="IPR036890">
    <property type="entry name" value="HATPase_C_sf"/>
</dbReference>
<dbReference type="OrthoDB" id="8127at2157"/>
<organism evidence="8 9">
    <name type="scientific">Nitrosopumilus zosterae</name>
    <dbReference type="NCBI Taxonomy" id="718286"/>
    <lineage>
        <taxon>Archaea</taxon>
        <taxon>Nitrososphaerota</taxon>
        <taxon>Nitrososphaeria</taxon>
        <taxon>Nitrosopumilales</taxon>
        <taxon>Nitrosopumilaceae</taxon>
        <taxon>Nitrosopumilus</taxon>
    </lineage>
</organism>
<evidence type="ECO:0000256" key="4">
    <source>
        <dbReference type="ARBA" id="ARBA00022777"/>
    </source>
</evidence>
<dbReference type="PROSITE" id="PS50109">
    <property type="entry name" value="HIS_KIN"/>
    <property type="match status" value="1"/>
</dbReference>
<evidence type="ECO:0000256" key="1">
    <source>
        <dbReference type="ARBA" id="ARBA00022553"/>
    </source>
</evidence>
<keyword evidence="6" id="KW-0902">Two-component regulatory system</keyword>
<dbReference type="Pfam" id="PF00512">
    <property type="entry name" value="HisKA"/>
    <property type="match status" value="1"/>
</dbReference>
<dbReference type="Pfam" id="PF02518">
    <property type="entry name" value="HATPase_c"/>
    <property type="match status" value="1"/>
</dbReference>
<protein>
    <recommendedName>
        <fullName evidence="7">Histidine kinase domain-containing protein</fullName>
    </recommendedName>
</protein>
<dbReference type="Gene3D" id="1.10.287.130">
    <property type="match status" value="1"/>
</dbReference>
<dbReference type="InterPro" id="IPR003594">
    <property type="entry name" value="HATPase_dom"/>
</dbReference>
<evidence type="ECO:0000256" key="5">
    <source>
        <dbReference type="ARBA" id="ARBA00022840"/>
    </source>
</evidence>
<dbReference type="GO" id="GO:0005524">
    <property type="term" value="F:ATP binding"/>
    <property type="evidence" value="ECO:0007669"/>
    <property type="project" value="UniProtKB-KW"/>
</dbReference>
<evidence type="ECO:0000256" key="3">
    <source>
        <dbReference type="ARBA" id="ARBA00022741"/>
    </source>
</evidence>
<dbReference type="PRINTS" id="PR00344">
    <property type="entry name" value="BCTRLSENSOR"/>
</dbReference>
<keyword evidence="2" id="KW-0808">Transferase</keyword>